<proteinExistence type="predicted"/>
<feature type="signal peptide" evidence="1">
    <location>
        <begin position="1"/>
        <end position="29"/>
    </location>
</feature>
<gene>
    <name evidence="2" type="ORF">SAMN05444487_101432</name>
</gene>
<keyword evidence="3" id="KW-1185">Reference proteome</keyword>
<dbReference type="RefSeq" id="WP_091735360.1">
    <property type="nucleotide sequence ID" value="NZ_FNNQ01000001.1"/>
</dbReference>
<dbReference type="EMBL" id="FNNQ01000001">
    <property type="protein sequence ID" value="SDW17063.1"/>
    <property type="molecule type" value="Genomic_DNA"/>
</dbReference>
<name>A0A1H2RC66_9BACL</name>
<evidence type="ECO:0000256" key="1">
    <source>
        <dbReference type="SAM" id="SignalP"/>
    </source>
</evidence>
<dbReference type="Proteomes" id="UP000198534">
    <property type="component" value="Unassembled WGS sequence"/>
</dbReference>
<evidence type="ECO:0000313" key="3">
    <source>
        <dbReference type="Proteomes" id="UP000198534"/>
    </source>
</evidence>
<evidence type="ECO:0000313" key="2">
    <source>
        <dbReference type="EMBL" id="SDW17063.1"/>
    </source>
</evidence>
<protein>
    <submittedName>
        <fullName evidence="2">Uncharacterized protein</fullName>
    </submittedName>
</protein>
<keyword evidence="1" id="KW-0732">Signal</keyword>
<reference evidence="2 3" key="1">
    <citation type="submission" date="2016-10" db="EMBL/GenBank/DDBJ databases">
        <authorList>
            <person name="de Groot N.N."/>
        </authorList>
    </citation>
    <scope>NUCLEOTIDE SEQUENCE [LARGE SCALE GENOMIC DNA]</scope>
    <source>
        <strain evidence="2 3">DSM 45610</strain>
    </source>
</reference>
<feature type="chain" id="PRO_5011518744" evidence="1">
    <location>
        <begin position="30"/>
        <end position="107"/>
    </location>
</feature>
<sequence length="107" mass="12023">MSGLNFRKITMVFTLLLGFSLLGSGVSEASTPTNDHMTKSPLVAKSKWGKCSNSVQDAKDLLYSAGITEPSDYPYVVRDRLEYESQNWWGDAKRTANEIITEINYYC</sequence>
<dbReference type="STRING" id="1048340.SAMN05444487_101432"/>
<dbReference type="AlphaFoldDB" id="A0A1H2RC66"/>
<organism evidence="2 3">
    <name type="scientific">Marininema mesophilum</name>
    <dbReference type="NCBI Taxonomy" id="1048340"/>
    <lineage>
        <taxon>Bacteria</taxon>
        <taxon>Bacillati</taxon>
        <taxon>Bacillota</taxon>
        <taxon>Bacilli</taxon>
        <taxon>Bacillales</taxon>
        <taxon>Thermoactinomycetaceae</taxon>
        <taxon>Marininema</taxon>
    </lineage>
</organism>
<accession>A0A1H2RC66</accession>